<dbReference type="KEGG" id="min:Minf_0526"/>
<dbReference type="Proteomes" id="UP000009149">
    <property type="component" value="Chromosome"/>
</dbReference>
<dbReference type="AlphaFoldDB" id="B3DZG7"/>
<reference evidence="1 2" key="1">
    <citation type="journal article" date="2008" name="Biol. Direct">
        <title>Complete genome sequence of the extremely acidophilic methanotroph isolate V4, Methylacidiphilum infernorum, a representative of the bacterial phylum Verrucomicrobia.</title>
        <authorList>
            <person name="Hou S."/>
            <person name="Makarova K.S."/>
            <person name="Saw J.H."/>
            <person name="Senin P."/>
            <person name="Ly B.V."/>
            <person name="Zhou Z."/>
            <person name="Ren Y."/>
            <person name="Wang J."/>
            <person name="Galperin M.Y."/>
            <person name="Omelchenko M.V."/>
            <person name="Wolf Y.I."/>
            <person name="Yutin N."/>
            <person name="Koonin E.V."/>
            <person name="Stott M.B."/>
            <person name="Mountain B.W."/>
            <person name="Crowe M.A."/>
            <person name="Smirnova A.V."/>
            <person name="Dunfield P.F."/>
            <person name="Feng L."/>
            <person name="Wang L."/>
            <person name="Alam M."/>
        </authorList>
    </citation>
    <scope>NUCLEOTIDE SEQUENCE [LARGE SCALE GENOMIC DNA]</scope>
    <source>
        <strain evidence="2">Isolate V4</strain>
    </source>
</reference>
<evidence type="ECO:0000313" key="2">
    <source>
        <dbReference type="Proteomes" id="UP000009149"/>
    </source>
</evidence>
<dbReference type="EMBL" id="CP000975">
    <property type="protein sequence ID" value="ACD82584.1"/>
    <property type="molecule type" value="Genomic_DNA"/>
</dbReference>
<proteinExistence type="predicted"/>
<evidence type="ECO:0000313" key="1">
    <source>
        <dbReference type="EMBL" id="ACD82584.1"/>
    </source>
</evidence>
<protein>
    <submittedName>
        <fullName evidence="1">Uncharacterized protein</fullName>
    </submittedName>
</protein>
<name>B3DZG7_METI4</name>
<accession>B3DZG7</accession>
<dbReference type="HOGENOM" id="CLU_3365852_0_0_0"/>
<organism evidence="1 2">
    <name type="scientific">Methylacidiphilum infernorum (isolate V4)</name>
    <name type="common">Methylokorus infernorum (strain V4)</name>
    <dbReference type="NCBI Taxonomy" id="481448"/>
    <lineage>
        <taxon>Bacteria</taxon>
        <taxon>Pseudomonadati</taxon>
        <taxon>Verrucomicrobiota</taxon>
        <taxon>Methylacidiphilae</taxon>
        <taxon>Methylacidiphilales</taxon>
        <taxon>Methylacidiphilaceae</taxon>
        <taxon>Methylacidiphilum (ex Ratnadevi et al. 2023)</taxon>
    </lineage>
</organism>
<sequence length="35" mass="4120">MFFSGKSCDVEENEKEILTEEVLGFIISLFFQKNF</sequence>
<gene>
    <name evidence="1" type="ordered locus">Minf_0526</name>
</gene>